<dbReference type="PANTHER" id="PTHR30005">
    <property type="entry name" value="EXOPOLYPHOSPHATASE"/>
    <property type="match status" value="1"/>
</dbReference>
<evidence type="ECO:0000256" key="1">
    <source>
        <dbReference type="ARBA" id="ARBA00007125"/>
    </source>
</evidence>
<name>A0ABN2LA56_9MICO</name>
<dbReference type="RefSeq" id="WP_344080177.1">
    <property type="nucleotide sequence ID" value="NZ_BAAAPO010000006.1"/>
</dbReference>
<dbReference type="CDD" id="cd24056">
    <property type="entry name" value="ASKHA_NBD_MtPPX1-like"/>
    <property type="match status" value="1"/>
</dbReference>
<keyword evidence="4" id="KW-1185">Reference proteome</keyword>
<dbReference type="InterPro" id="IPR003695">
    <property type="entry name" value="Ppx_GppA_N"/>
</dbReference>
<evidence type="ECO:0000313" key="3">
    <source>
        <dbReference type="EMBL" id="GAA1780860.1"/>
    </source>
</evidence>
<dbReference type="Proteomes" id="UP001499938">
    <property type="component" value="Unassembled WGS sequence"/>
</dbReference>
<dbReference type="InterPro" id="IPR050273">
    <property type="entry name" value="GppA/Ppx_hydrolase"/>
</dbReference>
<dbReference type="InterPro" id="IPR043129">
    <property type="entry name" value="ATPase_NBD"/>
</dbReference>
<accession>A0ABN2LA56</accession>
<dbReference type="PANTHER" id="PTHR30005:SF0">
    <property type="entry name" value="RETROGRADE REGULATION PROTEIN 2"/>
    <property type="match status" value="1"/>
</dbReference>
<comment type="caution">
    <text evidence="3">The sequence shown here is derived from an EMBL/GenBank/DDBJ whole genome shotgun (WGS) entry which is preliminary data.</text>
</comment>
<proteinExistence type="inferred from homology"/>
<dbReference type="EMBL" id="BAAAPO010000006">
    <property type="protein sequence ID" value="GAA1780860.1"/>
    <property type="molecule type" value="Genomic_DNA"/>
</dbReference>
<protein>
    <submittedName>
        <fullName evidence="3">Ppx/GppA phosphatase family protein</fullName>
    </submittedName>
</protein>
<feature type="domain" description="Ppx/GppA phosphatase N-terminal" evidence="2">
    <location>
        <begin position="37"/>
        <end position="304"/>
    </location>
</feature>
<dbReference type="SUPFAM" id="SSF53067">
    <property type="entry name" value="Actin-like ATPase domain"/>
    <property type="match status" value="2"/>
</dbReference>
<dbReference type="Gene3D" id="3.30.420.150">
    <property type="entry name" value="Exopolyphosphatase. Domain 2"/>
    <property type="match status" value="1"/>
</dbReference>
<gene>
    <name evidence="3" type="ORF">GCM10009811_02760</name>
</gene>
<evidence type="ECO:0000259" key="2">
    <source>
        <dbReference type="Pfam" id="PF02541"/>
    </source>
</evidence>
<organism evidence="3 4">
    <name type="scientific">Nostocoides veronense</name>
    <dbReference type="NCBI Taxonomy" id="330836"/>
    <lineage>
        <taxon>Bacteria</taxon>
        <taxon>Bacillati</taxon>
        <taxon>Actinomycetota</taxon>
        <taxon>Actinomycetes</taxon>
        <taxon>Micrococcales</taxon>
        <taxon>Intrasporangiaceae</taxon>
        <taxon>Nostocoides</taxon>
    </lineage>
</organism>
<dbReference type="Gene3D" id="3.30.420.40">
    <property type="match status" value="1"/>
</dbReference>
<sequence length="320" mass="34226">MRLGVIDIGSNTVHMLVVDAHYGARPLPAATHKIALKLSEHLHGDQIGESAITTLNDYLDRARDLIEDQGVEDVVAFATSAIREAANGDSVLDQLSERAGTRIQVLSGTDEARMTFLAARRWTGWSAGNLLVLDIGGGSLELAIGLDEEPDSAVSVPLGAGRVTNNLLPGDPPSPDVVREARRAIRTQLAAAVRPILRMPNPDTVVATSKTFRSLARLAGAAPSAEGPLVRRTLRRQDLKEVVDLLTPLTATQRTRLSGVSATRSRQVLGGALVAEAAMDLLHVDDLTICPWALREGIILRRLDTLSDVVTDTTGWIGDV</sequence>
<comment type="similarity">
    <text evidence="1">Belongs to the GppA/Ppx family.</text>
</comment>
<evidence type="ECO:0000313" key="4">
    <source>
        <dbReference type="Proteomes" id="UP001499938"/>
    </source>
</evidence>
<reference evidence="3 4" key="1">
    <citation type="journal article" date="2019" name="Int. J. Syst. Evol. Microbiol.">
        <title>The Global Catalogue of Microorganisms (GCM) 10K type strain sequencing project: providing services to taxonomists for standard genome sequencing and annotation.</title>
        <authorList>
            <consortium name="The Broad Institute Genomics Platform"/>
            <consortium name="The Broad Institute Genome Sequencing Center for Infectious Disease"/>
            <person name="Wu L."/>
            <person name="Ma J."/>
        </authorList>
    </citation>
    <scope>NUCLEOTIDE SEQUENCE [LARGE SCALE GENOMIC DNA]</scope>
    <source>
        <strain evidence="3 4">JCM 15592</strain>
    </source>
</reference>
<dbReference type="Pfam" id="PF02541">
    <property type="entry name" value="Ppx-GppA"/>
    <property type="match status" value="1"/>
</dbReference>